<dbReference type="Proteomes" id="UP000427906">
    <property type="component" value="Chromosome"/>
</dbReference>
<dbReference type="EMBL" id="AP021874">
    <property type="protein sequence ID" value="BBO69000.1"/>
    <property type="molecule type" value="Genomic_DNA"/>
</dbReference>
<dbReference type="OrthoDB" id="5514615at2"/>
<keyword evidence="2 3" id="KW-0802">TPR repeat</keyword>
<name>A0A5K7YLC5_9BACT</name>
<evidence type="ECO:0000256" key="2">
    <source>
        <dbReference type="ARBA" id="ARBA00022803"/>
    </source>
</evidence>
<dbReference type="Pfam" id="PF13181">
    <property type="entry name" value="TPR_8"/>
    <property type="match status" value="1"/>
</dbReference>
<dbReference type="PROSITE" id="PS50005">
    <property type="entry name" value="TPR"/>
    <property type="match status" value="1"/>
</dbReference>
<dbReference type="SUPFAM" id="SSF48452">
    <property type="entry name" value="TPR-like"/>
    <property type="match status" value="2"/>
</dbReference>
<evidence type="ECO:0000256" key="1">
    <source>
        <dbReference type="ARBA" id="ARBA00022737"/>
    </source>
</evidence>
<protein>
    <recommendedName>
        <fullName evidence="7">Tetratricopeptide repeat protein</fullName>
    </recommendedName>
</protein>
<keyword evidence="6" id="KW-1185">Reference proteome</keyword>
<evidence type="ECO:0000313" key="6">
    <source>
        <dbReference type="Proteomes" id="UP000427906"/>
    </source>
</evidence>
<dbReference type="PANTHER" id="PTHR45586">
    <property type="entry name" value="TPR REPEAT-CONTAINING PROTEIN PA4667"/>
    <property type="match status" value="1"/>
</dbReference>
<feature type="compositionally biased region" description="Pro residues" evidence="4">
    <location>
        <begin position="325"/>
        <end position="337"/>
    </location>
</feature>
<proteinExistence type="predicted"/>
<dbReference type="InterPro" id="IPR011990">
    <property type="entry name" value="TPR-like_helical_dom_sf"/>
</dbReference>
<dbReference type="PANTHER" id="PTHR45586:SF1">
    <property type="entry name" value="LIPOPOLYSACCHARIDE ASSEMBLY PROTEIN B"/>
    <property type="match status" value="1"/>
</dbReference>
<dbReference type="Pfam" id="PF14559">
    <property type="entry name" value="TPR_19"/>
    <property type="match status" value="1"/>
</dbReference>
<evidence type="ECO:0008006" key="7">
    <source>
        <dbReference type="Google" id="ProtNLM"/>
    </source>
</evidence>
<organism evidence="5 6">
    <name type="scientific">Desulfosarcina alkanivorans</name>
    <dbReference type="NCBI Taxonomy" id="571177"/>
    <lineage>
        <taxon>Bacteria</taxon>
        <taxon>Pseudomonadati</taxon>
        <taxon>Thermodesulfobacteriota</taxon>
        <taxon>Desulfobacteria</taxon>
        <taxon>Desulfobacterales</taxon>
        <taxon>Desulfosarcinaceae</taxon>
        <taxon>Desulfosarcina</taxon>
    </lineage>
</organism>
<evidence type="ECO:0000256" key="4">
    <source>
        <dbReference type="SAM" id="MobiDB-lite"/>
    </source>
</evidence>
<sequence length="398" mass="42319">MIPSGHRFLGTTGRTAALVILAVFLWIVPTKAAWSAQQCLSATGESAVAACRQELLDDPGNVAVRMALAEAFTSLRRYADAVAVLREGLERYPGDNRIKSQLILAESYLKEQQYIEKQRKKTAAASGDRKQDTQVRLSIIRCKKLTGDSAMAACNQGLTVAPGNPELLTGRGNVWLEMGRLGNAILDFESALAAGPQNRDAAKSLRLAQTRRKVKAAQCLQGDDRDGLAACDAALMKGAADEFDIRKKRAQLLQGMGREKEAVEAYRAAARLNPGDDQVARALAGLSPRKETPVIRPVEKTPTAPPRTTVPSAVGQPTPAEKVPPAKPAVQVPPPVKAAPAKSKPPVKTASAKAIVPAVVKQAATKPPSTPPSPSPTQVAAVQPRQYSNLPEIPGITH</sequence>
<dbReference type="SMART" id="SM00028">
    <property type="entry name" value="TPR"/>
    <property type="match status" value="3"/>
</dbReference>
<feature type="region of interest" description="Disordered" evidence="4">
    <location>
        <begin position="297"/>
        <end position="398"/>
    </location>
</feature>
<dbReference type="InterPro" id="IPR019734">
    <property type="entry name" value="TPR_rpt"/>
</dbReference>
<accession>A0A5K7YLC5</accession>
<dbReference type="Gene3D" id="1.25.40.10">
    <property type="entry name" value="Tetratricopeptide repeat domain"/>
    <property type="match status" value="3"/>
</dbReference>
<feature type="compositionally biased region" description="Low complexity" evidence="4">
    <location>
        <begin position="338"/>
        <end position="354"/>
    </location>
</feature>
<evidence type="ECO:0000313" key="5">
    <source>
        <dbReference type="EMBL" id="BBO69000.1"/>
    </source>
</evidence>
<evidence type="ECO:0000256" key="3">
    <source>
        <dbReference type="PROSITE-ProRule" id="PRU00339"/>
    </source>
</evidence>
<reference evidence="5 6" key="1">
    <citation type="submission" date="2019-11" db="EMBL/GenBank/DDBJ databases">
        <title>Comparative genomics of hydrocarbon-degrading Desulfosarcina strains.</title>
        <authorList>
            <person name="Watanabe M."/>
            <person name="Kojima H."/>
            <person name="Fukui M."/>
        </authorList>
    </citation>
    <scope>NUCLEOTIDE SEQUENCE [LARGE SCALE GENOMIC DNA]</scope>
    <source>
        <strain evidence="5 6">PL12</strain>
    </source>
</reference>
<feature type="repeat" description="TPR" evidence="3">
    <location>
        <begin position="165"/>
        <end position="198"/>
    </location>
</feature>
<gene>
    <name evidence="5" type="ORF">DSCA_29300</name>
</gene>
<dbReference type="RefSeq" id="WP_155317085.1">
    <property type="nucleotide sequence ID" value="NZ_AP021874.1"/>
</dbReference>
<dbReference type="InterPro" id="IPR051012">
    <property type="entry name" value="CellSynth/LPSAsmb/PSIAsmb"/>
</dbReference>
<keyword evidence="1" id="KW-0677">Repeat</keyword>
<dbReference type="KEGG" id="dalk:DSCA_29300"/>
<dbReference type="AlphaFoldDB" id="A0A5K7YLC5"/>